<dbReference type="Proteomes" id="UP000789396">
    <property type="component" value="Unassembled WGS sequence"/>
</dbReference>
<dbReference type="InterPro" id="IPR004000">
    <property type="entry name" value="Actin"/>
</dbReference>
<keyword evidence="6" id="KW-1185">Reference proteome</keyword>
<evidence type="ECO:0000313" key="5">
    <source>
        <dbReference type="EMBL" id="CAG8737088.1"/>
    </source>
</evidence>
<evidence type="ECO:0000256" key="1">
    <source>
        <dbReference type="ARBA" id="ARBA00022741"/>
    </source>
</evidence>
<dbReference type="EMBL" id="CAJVPZ010030585">
    <property type="protein sequence ID" value="CAG8737088.1"/>
    <property type="molecule type" value="Genomic_DNA"/>
</dbReference>
<proteinExistence type="inferred from homology"/>
<feature type="non-terminal residue" evidence="5">
    <location>
        <position position="1"/>
    </location>
</feature>
<comment type="similarity">
    <text evidence="4">Belongs to the actin family.</text>
</comment>
<evidence type="ECO:0000256" key="4">
    <source>
        <dbReference type="RuleBase" id="RU000487"/>
    </source>
</evidence>
<protein>
    <submittedName>
        <fullName evidence="5">13911_t:CDS:1</fullName>
    </submittedName>
</protein>
<evidence type="ECO:0000313" key="6">
    <source>
        <dbReference type="Proteomes" id="UP000789396"/>
    </source>
</evidence>
<dbReference type="SUPFAM" id="SSF53067">
    <property type="entry name" value="Actin-like ATPase domain"/>
    <property type="match status" value="2"/>
</dbReference>
<dbReference type="Gene3D" id="3.90.640.10">
    <property type="entry name" value="Actin, Chain A, domain 4"/>
    <property type="match status" value="1"/>
</dbReference>
<sequence>TEPPLNAPENREQTAEIMFESFNIQGLYIAVQAVLALAASWASNKTSDFVLTGTVIDSGDGVTHVIPVGYVVGSSIKHIPIAGRDITYFVQQLLRDRNETSIPPEDSLKVAERIKEQFSYVCQDIVKEFKKYDQEGDKYFQKYHGVHSPYEVDVGFERFLGPEIFFNPEIASSDFLTPIPEVVDNVIQSCPIDTRLLSGGSTMFKDFGKRLQRDIKRVVDARVKRSEELS</sequence>
<keyword evidence="1" id="KW-0547">Nucleotide-binding</keyword>
<dbReference type="Gene3D" id="3.30.420.40">
    <property type="match status" value="2"/>
</dbReference>
<dbReference type="AlphaFoldDB" id="A0A9N9IHZ7"/>
<dbReference type="SMART" id="SM00268">
    <property type="entry name" value="ACTIN"/>
    <property type="match status" value="1"/>
</dbReference>
<dbReference type="GO" id="GO:0005524">
    <property type="term" value="F:ATP binding"/>
    <property type="evidence" value="ECO:0007669"/>
    <property type="project" value="UniProtKB-KW"/>
</dbReference>
<keyword evidence="2" id="KW-0067">ATP-binding</keyword>
<comment type="caution">
    <text evidence="5">The sequence shown here is derived from an EMBL/GenBank/DDBJ whole genome shotgun (WGS) entry which is preliminary data.</text>
</comment>
<feature type="non-terminal residue" evidence="5">
    <location>
        <position position="230"/>
    </location>
</feature>
<dbReference type="PANTHER" id="PTHR11937">
    <property type="entry name" value="ACTIN"/>
    <property type="match status" value="1"/>
</dbReference>
<reference evidence="5" key="1">
    <citation type="submission" date="2021-06" db="EMBL/GenBank/DDBJ databases">
        <authorList>
            <person name="Kallberg Y."/>
            <person name="Tangrot J."/>
            <person name="Rosling A."/>
        </authorList>
    </citation>
    <scope>NUCLEOTIDE SEQUENCE</scope>
    <source>
        <strain evidence="5">IN212</strain>
    </source>
</reference>
<organism evidence="5 6">
    <name type="scientific">Racocetra fulgida</name>
    <dbReference type="NCBI Taxonomy" id="60492"/>
    <lineage>
        <taxon>Eukaryota</taxon>
        <taxon>Fungi</taxon>
        <taxon>Fungi incertae sedis</taxon>
        <taxon>Mucoromycota</taxon>
        <taxon>Glomeromycotina</taxon>
        <taxon>Glomeromycetes</taxon>
        <taxon>Diversisporales</taxon>
        <taxon>Gigasporaceae</taxon>
        <taxon>Racocetra</taxon>
    </lineage>
</organism>
<keyword evidence="3" id="KW-0009">Actin-binding</keyword>
<accession>A0A9N9IHZ7</accession>
<dbReference type="FunFam" id="3.90.640.10:FF:000006">
    <property type="entry name" value="Actin-related protein 3 (ARP3)"/>
    <property type="match status" value="1"/>
</dbReference>
<dbReference type="InterPro" id="IPR043129">
    <property type="entry name" value="ATPase_NBD"/>
</dbReference>
<evidence type="ECO:0000256" key="3">
    <source>
        <dbReference type="ARBA" id="ARBA00023203"/>
    </source>
</evidence>
<name>A0A9N9IHZ7_9GLOM</name>
<dbReference type="GO" id="GO:0003779">
    <property type="term" value="F:actin binding"/>
    <property type="evidence" value="ECO:0007669"/>
    <property type="project" value="UniProtKB-KW"/>
</dbReference>
<gene>
    <name evidence="5" type="ORF">RFULGI_LOCUS12568</name>
</gene>
<dbReference type="Pfam" id="PF00022">
    <property type="entry name" value="Actin"/>
    <property type="match status" value="1"/>
</dbReference>
<evidence type="ECO:0000256" key="2">
    <source>
        <dbReference type="ARBA" id="ARBA00022840"/>
    </source>
</evidence>
<dbReference type="OrthoDB" id="421448at2759"/>